<sequence length="85" mass="9555">MTKSNGMFATMYEVKKDSELGKYLVCPLGTEEHLDYAIVCNSEFDAKNICAQIAMQMLATPEESPLKYNSKGIHSNGRTRLYSLK</sequence>
<organism evidence="1 2">
    <name type="scientific">Halobacteriovorax marinus</name>
    <dbReference type="NCBI Taxonomy" id="97084"/>
    <lineage>
        <taxon>Bacteria</taxon>
        <taxon>Pseudomonadati</taxon>
        <taxon>Bdellovibrionota</taxon>
        <taxon>Bacteriovoracia</taxon>
        <taxon>Bacteriovoracales</taxon>
        <taxon>Halobacteriovoraceae</taxon>
        <taxon>Halobacteriovorax</taxon>
    </lineage>
</organism>
<evidence type="ECO:0000313" key="2">
    <source>
        <dbReference type="Proteomes" id="UP000196531"/>
    </source>
</evidence>
<name>A0A1Y5FC27_9BACT</name>
<proteinExistence type="predicted"/>
<reference evidence="2" key="1">
    <citation type="journal article" date="2017" name="Proc. Natl. Acad. Sci. U.S.A.">
        <title>Simulation of Deepwater Horizon oil plume reveals substrate specialization within a complex community of hydrocarbon-degraders.</title>
        <authorList>
            <person name="Hu P."/>
            <person name="Dubinsky E.A."/>
            <person name="Probst A.J."/>
            <person name="Wang J."/>
            <person name="Sieber C.M.K."/>
            <person name="Tom L.M."/>
            <person name="Gardinali P."/>
            <person name="Banfield J.F."/>
            <person name="Atlas R.M."/>
            <person name="Andersen G.L."/>
        </authorList>
    </citation>
    <scope>NUCLEOTIDE SEQUENCE [LARGE SCALE GENOMIC DNA]</scope>
</reference>
<dbReference type="Proteomes" id="UP000196531">
    <property type="component" value="Unassembled WGS sequence"/>
</dbReference>
<accession>A0A1Y5FC27</accession>
<dbReference type="EMBL" id="MAAO01000002">
    <property type="protein sequence ID" value="OUR99570.1"/>
    <property type="molecule type" value="Genomic_DNA"/>
</dbReference>
<protein>
    <submittedName>
        <fullName evidence="1">Uncharacterized protein</fullName>
    </submittedName>
</protein>
<dbReference type="AlphaFoldDB" id="A0A1Y5FC27"/>
<gene>
    <name evidence="1" type="ORF">A9Q84_00690</name>
</gene>
<comment type="caution">
    <text evidence="1">The sequence shown here is derived from an EMBL/GenBank/DDBJ whole genome shotgun (WGS) entry which is preliminary data.</text>
</comment>
<evidence type="ECO:0000313" key="1">
    <source>
        <dbReference type="EMBL" id="OUR99570.1"/>
    </source>
</evidence>